<gene>
    <name evidence="2" type="ORF">IV203_001792</name>
</gene>
<dbReference type="PANTHER" id="PTHR43569:SF2">
    <property type="entry name" value="AMIDOHYDROLASE-RELATED DOMAIN-CONTAINING PROTEIN"/>
    <property type="match status" value="1"/>
</dbReference>
<dbReference type="PANTHER" id="PTHR43569">
    <property type="entry name" value="AMIDOHYDROLASE"/>
    <property type="match status" value="1"/>
</dbReference>
<keyword evidence="3" id="KW-1185">Reference proteome</keyword>
<dbReference type="Proteomes" id="UP000693970">
    <property type="component" value="Unassembled WGS sequence"/>
</dbReference>
<dbReference type="EMBL" id="JAGRRH010000015">
    <property type="protein sequence ID" value="KAG7357104.1"/>
    <property type="molecule type" value="Genomic_DNA"/>
</dbReference>
<feature type="domain" description="Amidohydrolase-related" evidence="1">
    <location>
        <begin position="19"/>
        <end position="358"/>
    </location>
</feature>
<evidence type="ECO:0000313" key="3">
    <source>
        <dbReference type="Proteomes" id="UP000693970"/>
    </source>
</evidence>
<proteinExistence type="predicted"/>
<name>A0A9K3PTY3_9STRA</name>
<reference evidence="2" key="2">
    <citation type="submission" date="2021-04" db="EMBL/GenBank/DDBJ databases">
        <authorList>
            <person name="Podell S."/>
        </authorList>
    </citation>
    <scope>NUCLEOTIDE SEQUENCE</scope>
    <source>
        <strain evidence="2">Hildebrandi</strain>
    </source>
</reference>
<dbReference type="GO" id="GO:0016787">
    <property type="term" value="F:hydrolase activity"/>
    <property type="evidence" value="ECO:0007669"/>
    <property type="project" value="InterPro"/>
</dbReference>
<dbReference type="InterPro" id="IPR006680">
    <property type="entry name" value="Amidohydro-rel"/>
</dbReference>
<comment type="caution">
    <text evidence="2">The sequence shown here is derived from an EMBL/GenBank/DDBJ whole genome shotgun (WGS) entry which is preliminary data.</text>
</comment>
<dbReference type="AlphaFoldDB" id="A0A9K3PTY3"/>
<protein>
    <submittedName>
        <fullName evidence="2">Amidohydrolase</fullName>
    </submittedName>
</protein>
<sequence>MSETENNKSSKKLPNAFLDAHHHFVDTTIYGDSFQAFLAHLIPDFQYLPSDYKRDVIDPIQKAGVAFHGSVHVECIPDDGIAEAQWITSFTKGNSAPYVKAIVASCNLAQDSDKVEEELSKISTQLPHVKGIRWILDCVGKFNGNDATHIATKRHDGIDYLRGSEGGYEGHVVSAFETGFGLLDKYNMTFDLQCAPVQLQEASKLCRRHPNVKVVIDHLGKPRTLFGANNDKNNSNASMNQGELAVWREGMKSMAQNSNVYVKISMLGYAIPGWISSQEYLNSMKQLVWETVTLFGPKRCMVATNFWKDAATSDADGMSDVGPDPVQFLELVYGFLKDDVSDEDLECIFSKTAASFYGVSI</sequence>
<dbReference type="InterPro" id="IPR052350">
    <property type="entry name" value="Metallo-dep_Lactonases"/>
</dbReference>
<dbReference type="Pfam" id="PF04909">
    <property type="entry name" value="Amidohydro_2"/>
    <property type="match status" value="1"/>
</dbReference>
<accession>A0A9K3PTY3</accession>
<evidence type="ECO:0000313" key="2">
    <source>
        <dbReference type="EMBL" id="KAG7357104.1"/>
    </source>
</evidence>
<reference evidence="2" key="1">
    <citation type="journal article" date="2021" name="Sci. Rep.">
        <title>Diploid genomic architecture of Nitzschia inconspicua, an elite biomass production diatom.</title>
        <authorList>
            <person name="Oliver A."/>
            <person name="Podell S."/>
            <person name="Pinowska A."/>
            <person name="Traller J.C."/>
            <person name="Smith S.R."/>
            <person name="McClure R."/>
            <person name="Beliaev A."/>
            <person name="Bohutskyi P."/>
            <person name="Hill E.A."/>
            <person name="Rabines A."/>
            <person name="Zheng H."/>
            <person name="Allen L.Z."/>
            <person name="Kuo A."/>
            <person name="Grigoriev I.V."/>
            <person name="Allen A.E."/>
            <person name="Hazlebeck D."/>
            <person name="Allen E.E."/>
        </authorList>
    </citation>
    <scope>NUCLEOTIDE SEQUENCE</scope>
    <source>
        <strain evidence="2">Hildebrandi</strain>
    </source>
</reference>
<dbReference type="OrthoDB" id="2135488at2759"/>
<evidence type="ECO:0000259" key="1">
    <source>
        <dbReference type="Pfam" id="PF04909"/>
    </source>
</evidence>
<organism evidence="2 3">
    <name type="scientific">Nitzschia inconspicua</name>
    <dbReference type="NCBI Taxonomy" id="303405"/>
    <lineage>
        <taxon>Eukaryota</taxon>
        <taxon>Sar</taxon>
        <taxon>Stramenopiles</taxon>
        <taxon>Ochrophyta</taxon>
        <taxon>Bacillariophyta</taxon>
        <taxon>Bacillariophyceae</taxon>
        <taxon>Bacillariophycidae</taxon>
        <taxon>Bacillariales</taxon>
        <taxon>Bacillariaceae</taxon>
        <taxon>Nitzschia</taxon>
    </lineage>
</organism>